<evidence type="ECO:0000259" key="3">
    <source>
        <dbReference type="PROSITE" id="PS51786"/>
    </source>
</evidence>
<feature type="domain" description="Lon proteolytic" evidence="3">
    <location>
        <begin position="239"/>
        <end position="339"/>
    </location>
</feature>
<evidence type="ECO:0000313" key="4">
    <source>
        <dbReference type="EMBL" id="CAA9346487.1"/>
    </source>
</evidence>
<dbReference type="GO" id="GO:0004252">
    <property type="term" value="F:serine-type endopeptidase activity"/>
    <property type="evidence" value="ECO:0007669"/>
    <property type="project" value="UniProtKB-UniRule"/>
</dbReference>
<dbReference type="InterPro" id="IPR008269">
    <property type="entry name" value="Lon_proteolytic"/>
</dbReference>
<dbReference type="PROSITE" id="PS50106">
    <property type="entry name" value="PDZ"/>
    <property type="match status" value="1"/>
</dbReference>
<dbReference type="PANTHER" id="PTHR10046">
    <property type="entry name" value="ATP DEPENDENT LON PROTEASE FAMILY MEMBER"/>
    <property type="match status" value="1"/>
</dbReference>
<dbReference type="InterPro" id="IPR027065">
    <property type="entry name" value="Lon_Prtase"/>
</dbReference>
<gene>
    <name evidence="4" type="ORF">AVDCRST_MAG72-1152</name>
</gene>
<dbReference type="InterPro" id="IPR020568">
    <property type="entry name" value="Ribosomal_Su5_D2-typ_SF"/>
</dbReference>
<dbReference type="InterPro" id="IPR001478">
    <property type="entry name" value="PDZ"/>
</dbReference>
<proteinExistence type="inferred from homology"/>
<accession>A0A6J4M0I3</accession>
<dbReference type="SMART" id="SM00228">
    <property type="entry name" value="PDZ"/>
    <property type="match status" value="1"/>
</dbReference>
<dbReference type="AlphaFoldDB" id="A0A6J4M0I3"/>
<organism evidence="4">
    <name type="scientific">uncultured Nocardioidaceae bacterium</name>
    <dbReference type="NCBI Taxonomy" id="253824"/>
    <lineage>
        <taxon>Bacteria</taxon>
        <taxon>Bacillati</taxon>
        <taxon>Actinomycetota</taxon>
        <taxon>Actinomycetes</taxon>
        <taxon>Propionibacteriales</taxon>
        <taxon>Nocardioidaceae</taxon>
        <taxon>environmental samples</taxon>
    </lineage>
</organism>
<feature type="domain" description="PDZ" evidence="2">
    <location>
        <begin position="115"/>
        <end position="172"/>
    </location>
</feature>
<evidence type="ECO:0000256" key="1">
    <source>
        <dbReference type="PROSITE-ProRule" id="PRU01122"/>
    </source>
</evidence>
<dbReference type="Pfam" id="PF13180">
    <property type="entry name" value="PDZ_2"/>
    <property type="match status" value="1"/>
</dbReference>
<protein>
    <recommendedName>
        <fullName evidence="1">endopeptidase La</fullName>
        <ecNumber evidence="1">3.4.21.53</ecNumber>
    </recommendedName>
</protein>
<evidence type="ECO:0000259" key="2">
    <source>
        <dbReference type="PROSITE" id="PS50106"/>
    </source>
</evidence>
<comment type="similarity">
    <text evidence="1">Belongs to the peptidase S16 family.</text>
</comment>
<dbReference type="InterPro" id="IPR014721">
    <property type="entry name" value="Ribsml_uS5_D2-typ_fold_subgr"/>
</dbReference>
<feature type="active site" evidence="1">
    <location>
        <position position="289"/>
    </location>
</feature>
<dbReference type="Gene3D" id="3.30.230.10">
    <property type="match status" value="1"/>
</dbReference>
<keyword evidence="1" id="KW-0720">Serine protease</keyword>
<feature type="active site" evidence="1">
    <location>
        <position position="244"/>
    </location>
</feature>
<name>A0A6J4M0I3_9ACTN</name>
<dbReference type="EC" id="3.4.21.53" evidence="1"/>
<dbReference type="GO" id="GO:0006508">
    <property type="term" value="P:proteolysis"/>
    <property type="evidence" value="ECO:0007669"/>
    <property type="project" value="UniProtKB-KW"/>
</dbReference>
<dbReference type="InterPro" id="IPR036034">
    <property type="entry name" value="PDZ_sf"/>
</dbReference>
<comment type="catalytic activity">
    <reaction evidence="1">
        <text>Hydrolysis of proteins in presence of ATP.</text>
        <dbReference type="EC" id="3.4.21.53"/>
    </reaction>
</comment>
<dbReference type="EMBL" id="CADCUJ010000050">
    <property type="protein sequence ID" value="CAA9346487.1"/>
    <property type="molecule type" value="Genomic_DNA"/>
</dbReference>
<dbReference type="SUPFAM" id="SSF50156">
    <property type="entry name" value="PDZ domain-like"/>
    <property type="match status" value="1"/>
</dbReference>
<dbReference type="Pfam" id="PF05362">
    <property type="entry name" value="Lon_C"/>
    <property type="match status" value="1"/>
</dbReference>
<keyword evidence="1" id="KW-0378">Hydrolase</keyword>
<dbReference type="GO" id="GO:0005524">
    <property type="term" value="F:ATP binding"/>
    <property type="evidence" value="ECO:0007669"/>
    <property type="project" value="InterPro"/>
</dbReference>
<keyword evidence="1 4" id="KW-0645">Protease</keyword>
<dbReference type="SUPFAM" id="SSF54211">
    <property type="entry name" value="Ribosomal protein S5 domain 2-like"/>
    <property type="match status" value="1"/>
</dbReference>
<dbReference type="GO" id="GO:0030163">
    <property type="term" value="P:protein catabolic process"/>
    <property type="evidence" value="ECO:0007669"/>
    <property type="project" value="InterPro"/>
</dbReference>
<dbReference type="PROSITE" id="PS51786">
    <property type="entry name" value="LON_PROTEOLYTIC"/>
    <property type="match status" value="1"/>
</dbReference>
<dbReference type="GO" id="GO:0004176">
    <property type="term" value="F:ATP-dependent peptidase activity"/>
    <property type="evidence" value="ECO:0007669"/>
    <property type="project" value="UniProtKB-UniRule"/>
</dbReference>
<reference evidence="4" key="1">
    <citation type="submission" date="2020-02" db="EMBL/GenBank/DDBJ databases">
        <authorList>
            <person name="Meier V. D."/>
        </authorList>
    </citation>
    <scope>NUCLEOTIDE SEQUENCE</scope>
    <source>
        <strain evidence="4">AVDCRST_MAG72</strain>
    </source>
</reference>
<dbReference type="Gene3D" id="2.30.42.10">
    <property type="match status" value="1"/>
</dbReference>
<sequence>MSRRTVSSIIAVVALVALFGVAAMLPVPYVTMSPGPTLDVLAERQGEEIVQIDGERSYPTKGTLELTTISVTSPERELGLAEVLGAWFDKTRAVYPRDAIYLPEQTAEDVEAEGDVEMISSQDTAIAAALSELGYDLGMSTEVFDVTEDGPADGKLKARDRIISVDGAKVRDADAVVEAVQQAGVGGTLRFEVLRAGERRTVSLRPAPGEDDPDQARVGVTVGGGYDFPFAVEVNIDDSIGGPSAGLIFALAVYDSLTPGALTGGRHIAGTGTITADGTVGPIGGIQQKIVAAADTGGDLFLVPADNCDSALEAAVEEDEIELVKAATLRSAVRSIRAFADDPDAELPRCG</sequence>